<dbReference type="HOGENOM" id="CLU_001570_14_0_1"/>
<name>W9W5C8_9EURO</name>
<dbReference type="InterPro" id="IPR050121">
    <property type="entry name" value="Cytochrome_P450_monoxygenase"/>
</dbReference>
<proteinExistence type="inferred from homology"/>
<comment type="similarity">
    <text evidence="2">Belongs to the cytochrome P450 family.</text>
</comment>
<dbReference type="PANTHER" id="PTHR24305">
    <property type="entry name" value="CYTOCHROME P450"/>
    <property type="match status" value="1"/>
</dbReference>
<dbReference type="GeneID" id="19197704"/>
<dbReference type="GO" id="GO:0020037">
    <property type="term" value="F:heme binding"/>
    <property type="evidence" value="ECO:0007669"/>
    <property type="project" value="InterPro"/>
</dbReference>
<dbReference type="CDD" id="cd11060">
    <property type="entry name" value="CYP57A1-like"/>
    <property type="match status" value="1"/>
</dbReference>
<gene>
    <name evidence="6" type="ORF">A1O5_13018</name>
</gene>
<dbReference type="PRINTS" id="PR00385">
    <property type="entry name" value="P450"/>
</dbReference>
<keyword evidence="7" id="KW-1185">Reference proteome</keyword>
<dbReference type="PRINTS" id="PR00465">
    <property type="entry name" value="EP450IV"/>
</dbReference>
<evidence type="ECO:0000256" key="2">
    <source>
        <dbReference type="ARBA" id="ARBA00010617"/>
    </source>
</evidence>
<organism evidence="6 7">
    <name type="scientific">Cladophialophora psammophila CBS 110553</name>
    <dbReference type="NCBI Taxonomy" id="1182543"/>
    <lineage>
        <taxon>Eukaryota</taxon>
        <taxon>Fungi</taxon>
        <taxon>Dikarya</taxon>
        <taxon>Ascomycota</taxon>
        <taxon>Pezizomycotina</taxon>
        <taxon>Eurotiomycetes</taxon>
        <taxon>Chaetothyriomycetidae</taxon>
        <taxon>Chaetothyriales</taxon>
        <taxon>Herpotrichiellaceae</taxon>
        <taxon>Cladophialophora</taxon>
    </lineage>
</organism>
<evidence type="ECO:0000313" key="6">
    <source>
        <dbReference type="EMBL" id="EXJ53769.1"/>
    </source>
</evidence>
<evidence type="ECO:0000256" key="1">
    <source>
        <dbReference type="ARBA" id="ARBA00001971"/>
    </source>
</evidence>
<dbReference type="GO" id="GO:0005506">
    <property type="term" value="F:iron ion binding"/>
    <property type="evidence" value="ECO:0007669"/>
    <property type="project" value="InterPro"/>
</dbReference>
<dbReference type="EMBL" id="AMGX01000040">
    <property type="protein sequence ID" value="EXJ53769.1"/>
    <property type="molecule type" value="Genomic_DNA"/>
</dbReference>
<evidence type="ECO:0008006" key="8">
    <source>
        <dbReference type="Google" id="ProtNLM"/>
    </source>
</evidence>
<comment type="caution">
    <text evidence="6">The sequence shown here is derived from an EMBL/GenBank/DDBJ whole genome shotgun (WGS) entry which is preliminary data.</text>
</comment>
<evidence type="ECO:0000256" key="4">
    <source>
        <dbReference type="ARBA" id="ARBA00023004"/>
    </source>
</evidence>
<reference evidence="6 7" key="1">
    <citation type="submission" date="2013-03" db="EMBL/GenBank/DDBJ databases">
        <title>The Genome Sequence of Cladophialophora psammophila CBS 110553.</title>
        <authorList>
            <consortium name="The Broad Institute Genomics Platform"/>
            <person name="Cuomo C."/>
            <person name="de Hoog S."/>
            <person name="Gorbushina A."/>
            <person name="Walker B."/>
            <person name="Young S.K."/>
            <person name="Zeng Q."/>
            <person name="Gargeya S."/>
            <person name="Fitzgerald M."/>
            <person name="Haas B."/>
            <person name="Abouelleil A."/>
            <person name="Allen A.W."/>
            <person name="Alvarado L."/>
            <person name="Arachchi H.M."/>
            <person name="Berlin A.M."/>
            <person name="Chapman S.B."/>
            <person name="Gainer-Dewar J."/>
            <person name="Goldberg J."/>
            <person name="Griggs A."/>
            <person name="Gujja S."/>
            <person name="Hansen M."/>
            <person name="Howarth C."/>
            <person name="Imamovic A."/>
            <person name="Ireland A."/>
            <person name="Larimer J."/>
            <person name="McCowan C."/>
            <person name="Murphy C."/>
            <person name="Pearson M."/>
            <person name="Poon T.W."/>
            <person name="Priest M."/>
            <person name="Roberts A."/>
            <person name="Saif S."/>
            <person name="Shea T."/>
            <person name="Sisk P."/>
            <person name="Sykes S."/>
            <person name="Wortman J."/>
            <person name="Nusbaum C."/>
            <person name="Birren B."/>
        </authorList>
    </citation>
    <scope>NUCLEOTIDE SEQUENCE [LARGE SCALE GENOMIC DNA]</scope>
    <source>
        <strain evidence="6 7">CBS 110553</strain>
    </source>
</reference>
<keyword evidence="5" id="KW-0349">Heme</keyword>
<keyword evidence="4 5" id="KW-0408">Iron</keyword>
<dbReference type="GO" id="GO:0016705">
    <property type="term" value="F:oxidoreductase activity, acting on paired donors, with incorporation or reduction of molecular oxygen"/>
    <property type="evidence" value="ECO:0007669"/>
    <property type="project" value="InterPro"/>
</dbReference>
<dbReference type="InterPro" id="IPR002403">
    <property type="entry name" value="Cyt_P450_E_grp-IV"/>
</dbReference>
<evidence type="ECO:0000313" key="7">
    <source>
        <dbReference type="Proteomes" id="UP000019471"/>
    </source>
</evidence>
<dbReference type="GO" id="GO:0004497">
    <property type="term" value="F:monooxygenase activity"/>
    <property type="evidence" value="ECO:0007669"/>
    <property type="project" value="InterPro"/>
</dbReference>
<accession>W9W5C8</accession>
<feature type="binding site" description="axial binding residue" evidence="5">
    <location>
        <position position="463"/>
    </location>
    <ligand>
        <name>heme</name>
        <dbReference type="ChEBI" id="CHEBI:30413"/>
    </ligand>
    <ligandPart>
        <name>Fe</name>
        <dbReference type="ChEBI" id="CHEBI:18248"/>
    </ligandPart>
</feature>
<dbReference type="OrthoDB" id="3934656at2759"/>
<evidence type="ECO:0000256" key="5">
    <source>
        <dbReference type="PIRSR" id="PIRSR602403-1"/>
    </source>
</evidence>
<dbReference type="SUPFAM" id="SSF48264">
    <property type="entry name" value="Cytochrome P450"/>
    <property type="match status" value="1"/>
</dbReference>
<protein>
    <recommendedName>
        <fullName evidence="8">Cytochrome P450 oxidoreductase</fullName>
    </recommendedName>
</protein>
<dbReference type="PANTHER" id="PTHR24305:SF168">
    <property type="entry name" value="P450, PUTATIVE (EUROFUNG)-RELATED"/>
    <property type="match status" value="1"/>
</dbReference>
<keyword evidence="3 5" id="KW-0479">Metal-binding</keyword>
<sequence length="517" mass="57943">MSAGPSLTGSKVADGLLLILVVAYISSWLRSWYQLSHIPGPRGWGWSIFPWLKLHTRTDLFDQFCDLTDKYGPLVRVGPQTLICSDPDVMRRLSAPRSPYVRGDWYYAMRLNPGQDNIFSTLNEARHEELRRKMAAGYSGKENTSLEQDVNAALLELIDLVNRKYISTDGIIKPMDLARKVAFFTSDVMSKVAFDAKFHDLRDDEDNFGYIEELEALFPNITWTATVPGFLKFMTNLGLLQKLAAAGDGNMGVAKVKAIAFEQVGKRFGPDGKPNQDKEDMLGSFIRHGLAQEEAKQESVLNLTAGSDTTATAIRATLLCIMTNPRIYRTLMAEIDQALAQGKIPAGATDIVTEAQAKQLPYLQACIKEGLRWYPPVTGELSKKTPPQGDTICGYVVPGGIKVGQDLIAIHRNPKLFAPDPDSFRPERWILASDPHGHESSAEKLKEMERNNDLVFGYGKYQCLGKPVAFMELNKVFVELLRRFEVEAKDPLHLWDTRCCGTHQQKDMWVVVRKRSV</sequence>
<dbReference type="Gene3D" id="1.10.630.10">
    <property type="entry name" value="Cytochrome P450"/>
    <property type="match status" value="1"/>
</dbReference>
<dbReference type="InterPro" id="IPR001128">
    <property type="entry name" value="Cyt_P450"/>
</dbReference>
<evidence type="ECO:0000256" key="3">
    <source>
        <dbReference type="ARBA" id="ARBA00022723"/>
    </source>
</evidence>
<dbReference type="Proteomes" id="UP000019471">
    <property type="component" value="Unassembled WGS sequence"/>
</dbReference>
<dbReference type="STRING" id="1182543.W9W5C8"/>
<dbReference type="AlphaFoldDB" id="W9W5C8"/>
<dbReference type="InterPro" id="IPR036396">
    <property type="entry name" value="Cyt_P450_sf"/>
</dbReference>
<comment type="cofactor">
    <cofactor evidence="1 5">
        <name>heme</name>
        <dbReference type="ChEBI" id="CHEBI:30413"/>
    </cofactor>
</comment>
<dbReference type="eggNOG" id="KOG0159">
    <property type="taxonomic scope" value="Eukaryota"/>
</dbReference>
<dbReference type="RefSeq" id="XP_007751777.1">
    <property type="nucleotide sequence ID" value="XM_007753587.1"/>
</dbReference>
<dbReference type="Pfam" id="PF00067">
    <property type="entry name" value="p450"/>
    <property type="match status" value="1"/>
</dbReference>